<dbReference type="Proteomes" id="UP000287756">
    <property type="component" value="Chromosome"/>
</dbReference>
<evidence type="ECO:0000259" key="2">
    <source>
        <dbReference type="Pfam" id="PF11738"/>
    </source>
</evidence>
<feature type="domain" description="DUF3298" evidence="2">
    <location>
        <begin position="143"/>
        <end position="204"/>
    </location>
</feature>
<protein>
    <submittedName>
        <fullName evidence="3">DUF3298 domain-containing protein</fullName>
    </submittedName>
</protein>
<dbReference type="Gene3D" id="3.90.640.20">
    <property type="entry name" value="Heat-shock cognate protein, ATPase"/>
    <property type="match status" value="1"/>
</dbReference>
<dbReference type="KEGG" id="hli:HLI_06335"/>
<feature type="signal peptide" evidence="1">
    <location>
        <begin position="1"/>
        <end position="23"/>
    </location>
</feature>
<accession>A0A410MB10</accession>
<sequence>MRTFSIIMLMLCMILMHSGGVTAESQYKIVHKDQVTENWEIHADYPLFERLENEEMQEDINHKIVQKLEDTFRMVKRGANETMGVSSLYYEETTVYKEKKFYSVVMTSHITQGDRYNSTVTSINFDDMDDGSIKMLNDFVHMDRLNNEVKKVLESDPDMYIKEPFAGVRDNTAYYLQEDHLVLVFNKFEIAAGVHGTPEIILPIEGLLKENIHETNVPFPSYT</sequence>
<dbReference type="AlphaFoldDB" id="A0A410MB10"/>
<keyword evidence="1" id="KW-0732">Signal</keyword>
<dbReference type="RefSeq" id="WP_128523966.1">
    <property type="nucleotide sequence ID" value="NZ_CP026118.1"/>
</dbReference>
<dbReference type="InterPro" id="IPR037126">
    <property type="entry name" value="PdaC/RsiV-like_sf"/>
</dbReference>
<gene>
    <name evidence="3" type="ORF">HLI_06335</name>
</gene>
<evidence type="ECO:0000256" key="1">
    <source>
        <dbReference type="SAM" id="SignalP"/>
    </source>
</evidence>
<dbReference type="Gene3D" id="3.30.565.40">
    <property type="entry name" value="Fervidobacterium nodosum Rt17-B1 like"/>
    <property type="match status" value="1"/>
</dbReference>
<reference evidence="3 4" key="1">
    <citation type="submission" date="2018-01" db="EMBL/GenBank/DDBJ databases">
        <title>The whole genome sequencing and assembly of Halobacillus litoralis ERB031 strain.</title>
        <authorList>
            <person name="Lee S.-J."/>
            <person name="Park M.-K."/>
            <person name="Kim J.-Y."/>
            <person name="Lee Y.-J."/>
            <person name="Yi H."/>
            <person name="Bahn Y.-S."/>
            <person name="Kim J.F."/>
            <person name="Lee D.-W."/>
        </authorList>
    </citation>
    <scope>NUCLEOTIDE SEQUENCE [LARGE SCALE GENOMIC DNA]</scope>
    <source>
        <strain evidence="3 4">ERB 031</strain>
    </source>
</reference>
<dbReference type="OrthoDB" id="5637at2"/>
<dbReference type="InterPro" id="IPR021729">
    <property type="entry name" value="DUF3298"/>
</dbReference>
<evidence type="ECO:0000313" key="3">
    <source>
        <dbReference type="EMBL" id="QAS51863.1"/>
    </source>
</evidence>
<evidence type="ECO:0000313" key="4">
    <source>
        <dbReference type="Proteomes" id="UP000287756"/>
    </source>
</evidence>
<proteinExistence type="predicted"/>
<name>A0A410MB10_9BACI</name>
<dbReference type="Pfam" id="PF11738">
    <property type="entry name" value="DUF3298"/>
    <property type="match status" value="1"/>
</dbReference>
<feature type="chain" id="PRO_5019317843" evidence="1">
    <location>
        <begin position="24"/>
        <end position="223"/>
    </location>
</feature>
<dbReference type="EMBL" id="CP026118">
    <property type="protein sequence ID" value="QAS51863.1"/>
    <property type="molecule type" value="Genomic_DNA"/>
</dbReference>
<organism evidence="3 4">
    <name type="scientific">Halobacillus litoralis</name>
    <dbReference type="NCBI Taxonomy" id="45668"/>
    <lineage>
        <taxon>Bacteria</taxon>
        <taxon>Bacillati</taxon>
        <taxon>Bacillota</taxon>
        <taxon>Bacilli</taxon>
        <taxon>Bacillales</taxon>
        <taxon>Bacillaceae</taxon>
        <taxon>Halobacillus</taxon>
    </lineage>
</organism>